<dbReference type="InterPro" id="IPR017871">
    <property type="entry name" value="ABC_transporter-like_CS"/>
</dbReference>
<evidence type="ECO:0000313" key="8">
    <source>
        <dbReference type="EMBL" id="GAA0774022.1"/>
    </source>
</evidence>
<dbReference type="InterPro" id="IPR003439">
    <property type="entry name" value="ABC_transporter-like_ATP-bd"/>
</dbReference>
<keyword evidence="3" id="KW-1003">Cell membrane</keyword>
<keyword evidence="2" id="KW-0813">Transport</keyword>
<evidence type="ECO:0000256" key="6">
    <source>
        <dbReference type="ARBA" id="ARBA00022970"/>
    </source>
</evidence>
<evidence type="ECO:0000256" key="5">
    <source>
        <dbReference type="ARBA" id="ARBA00022840"/>
    </source>
</evidence>
<sequence length="441" mass="48840">MSELLRLENVWAGYGDAVVLEDLSLTLESGESLALLGRNGMGKTTLLATLMGVTRLRRGRILFQDQDIAQVPSHRRAQAGLGWVPQERDIFRSLTVEENLNVVARPGEWTLERVYAMFPRLKERRANLGSQLSGGEQQMLAMGRALMLNPKILLLDEPLEGLAPLIAQELLHIIDRMVSEGRMAVILVEQHARQILPITQRALILERGKVVYAGESAELLRDGSVLDRWLGAGATDQADGAAPRKAPAERIPAIEAIQDEHRALAAILNGLSHIVQEIEEGRLEPDYTLLASMIEYIAEMPDKLHHPKEDRIFALLRGKTQEVDAHLDKLEAEHLDTTHATARLDRALVSYVQGGAANFPGFRDAVRAYIADEWVHLGTEERYILPAARRLFSADEWEAINADFIRNGDPWSGPGNRYADLFRKITSLAPAPVGVGGAPAR</sequence>
<keyword evidence="6" id="KW-0029">Amino-acid transport</keyword>
<keyword evidence="5" id="KW-0067">ATP-binding</keyword>
<dbReference type="CDD" id="cd12108">
    <property type="entry name" value="Hr-like"/>
    <property type="match status" value="1"/>
</dbReference>
<keyword evidence="3" id="KW-0472">Membrane</keyword>
<protein>
    <recommendedName>
        <fullName evidence="7">ABC transporter domain-containing protein</fullName>
    </recommendedName>
</protein>
<dbReference type="Pfam" id="PF00005">
    <property type="entry name" value="ABC_tran"/>
    <property type="match status" value="1"/>
</dbReference>
<dbReference type="InterPro" id="IPR003593">
    <property type="entry name" value="AAA+_ATPase"/>
</dbReference>
<comment type="caution">
    <text evidence="8">The sequence shown here is derived from an EMBL/GenBank/DDBJ whole genome shotgun (WGS) entry which is preliminary data.</text>
</comment>
<dbReference type="Proteomes" id="UP001500573">
    <property type="component" value="Unassembled WGS sequence"/>
</dbReference>
<dbReference type="SMART" id="SM00382">
    <property type="entry name" value="AAA"/>
    <property type="match status" value="1"/>
</dbReference>
<dbReference type="PROSITE" id="PS00211">
    <property type="entry name" value="ABC_TRANSPORTER_1"/>
    <property type="match status" value="1"/>
</dbReference>
<dbReference type="Pfam" id="PF01814">
    <property type="entry name" value="Hemerythrin"/>
    <property type="match status" value="1"/>
</dbReference>
<dbReference type="EMBL" id="BAAAEX010000003">
    <property type="protein sequence ID" value="GAA0774022.1"/>
    <property type="molecule type" value="Genomic_DNA"/>
</dbReference>
<proteinExistence type="inferred from homology"/>
<evidence type="ECO:0000259" key="7">
    <source>
        <dbReference type="PROSITE" id="PS50893"/>
    </source>
</evidence>
<dbReference type="SUPFAM" id="SSF52540">
    <property type="entry name" value="P-loop containing nucleoside triphosphate hydrolases"/>
    <property type="match status" value="1"/>
</dbReference>
<dbReference type="PANTHER" id="PTHR43820">
    <property type="entry name" value="HIGH-AFFINITY BRANCHED-CHAIN AMINO ACID TRANSPORT ATP-BINDING PROTEIN LIVF"/>
    <property type="match status" value="1"/>
</dbReference>
<keyword evidence="4" id="KW-0547">Nucleotide-binding</keyword>
<organism evidence="8 9">
    <name type="scientific">Castellaniella ginsengisoli</name>
    <dbReference type="NCBI Taxonomy" id="546114"/>
    <lineage>
        <taxon>Bacteria</taxon>
        <taxon>Pseudomonadati</taxon>
        <taxon>Pseudomonadota</taxon>
        <taxon>Betaproteobacteria</taxon>
        <taxon>Burkholderiales</taxon>
        <taxon>Alcaligenaceae</taxon>
        <taxon>Castellaniella</taxon>
    </lineage>
</organism>
<dbReference type="Gene3D" id="3.40.50.300">
    <property type="entry name" value="P-loop containing nucleotide triphosphate hydrolases"/>
    <property type="match status" value="1"/>
</dbReference>
<dbReference type="InterPro" id="IPR052156">
    <property type="entry name" value="BCAA_Transport_ATP-bd_LivF"/>
</dbReference>
<dbReference type="PANTHER" id="PTHR43820:SF2">
    <property type="entry name" value="ABC TRANSPORTER ATP-BINDING PROTEIN"/>
    <property type="match status" value="1"/>
</dbReference>
<dbReference type="Gene3D" id="1.20.120.520">
    <property type="entry name" value="nmb1532 protein domain like"/>
    <property type="match status" value="1"/>
</dbReference>
<name>A0ABP3W003_9BURK</name>
<comment type="similarity">
    <text evidence="1">Belongs to the ABC transporter superfamily.</text>
</comment>
<evidence type="ECO:0000256" key="2">
    <source>
        <dbReference type="ARBA" id="ARBA00022448"/>
    </source>
</evidence>
<gene>
    <name evidence="8" type="ORF">GCM10009108_04970</name>
</gene>
<feature type="domain" description="ABC transporter" evidence="7">
    <location>
        <begin position="5"/>
        <end position="232"/>
    </location>
</feature>
<evidence type="ECO:0000313" key="9">
    <source>
        <dbReference type="Proteomes" id="UP001500573"/>
    </source>
</evidence>
<accession>A0ABP3W003</accession>
<reference evidence="9" key="1">
    <citation type="journal article" date="2019" name="Int. J. Syst. Evol. Microbiol.">
        <title>The Global Catalogue of Microorganisms (GCM) 10K type strain sequencing project: providing services to taxonomists for standard genome sequencing and annotation.</title>
        <authorList>
            <consortium name="The Broad Institute Genomics Platform"/>
            <consortium name="The Broad Institute Genome Sequencing Center for Infectious Disease"/>
            <person name="Wu L."/>
            <person name="Ma J."/>
        </authorList>
    </citation>
    <scope>NUCLEOTIDE SEQUENCE [LARGE SCALE GENOMIC DNA]</scope>
    <source>
        <strain evidence="9">JCM 15515</strain>
    </source>
</reference>
<keyword evidence="9" id="KW-1185">Reference proteome</keyword>
<dbReference type="InterPro" id="IPR027417">
    <property type="entry name" value="P-loop_NTPase"/>
</dbReference>
<evidence type="ECO:0000256" key="3">
    <source>
        <dbReference type="ARBA" id="ARBA00022475"/>
    </source>
</evidence>
<evidence type="ECO:0000256" key="1">
    <source>
        <dbReference type="ARBA" id="ARBA00005417"/>
    </source>
</evidence>
<evidence type="ECO:0000256" key="4">
    <source>
        <dbReference type="ARBA" id="ARBA00022741"/>
    </source>
</evidence>
<dbReference type="InterPro" id="IPR012312">
    <property type="entry name" value="Hemerythrin-like"/>
</dbReference>
<dbReference type="PROSITE" id="PS50893">
    <property type="entry name" value="ABC_TRANSPORTER_2"/>
    <property type="match status" value="1"/>
</dbReference>
<dbReference type="CDD" id="cd03224">
    <property type="entry name" value="ABC_TM1139_LivF_branched"/>
    <property type="match status" value="1"/>
</dbReference>